<evidence type="ECO:0000256" key="3">
    <source>
        <dbReference type="ARBA" id="ARBA00023004"/>
    </source>
</evidence>
<dbReference type="GO" id="GO:0046872">
    <property type="term" value="F:metal ion binding"/>
    <property type="evidence" value="ECO:0007669"/>
    <property type="project" value="UniProtKB-KW"/>
</dbReference>
<dbReference type="InterPro" id="IPR020558">
    <property type="entry name" value="DiOHA_6PGluconate_deHydtase_CS"/>
</dbReference>
<dbReference type="NCBIfam" id="NF004784">
    <property type="entry name" value="PRK06131.1"/>
    <property type="match status" value="1"/>
</dbReference>
<dbReference type="InterPro" id="IPR000581">
    <property type="entry name" value="ILV_EDD_N"/>
</dbReference>
<evidence type="ECO:0000256" key="4">
    <source>
        <dbReference type="ARBA" id="ARBA00023014"/>
    </source>
</evidence>
<protein>
    <submittedName>
        <fullName evidence="8">Dihydroxyacid dehydratase</fullName>
    </submittedName>
</protein>
<keyword evidence="5" id="KW-0456">Lyase</keyword>
<dbReference type="FunFam" id="3.50.30.80:FF:000001">
    <property type="entry name" value="Dihydroxy-acid dehydratase"/>
    <property type="match status" value="1"/>
</dbReference>
<comment type="caution">
    <text evidence="8">The sequence shown here is derived from an EMBL/GenBank/DDBJ whole genome shotgun (WGS) entry which is preliminary data.</text>
</comment>
<evidence type="ECO:0000256" key="2">
    <source>
        <dbReference type="ARBA" id="ARBA00022723"/>
    </source>
</evidence>
<keyword evidence="2" id="KW-0479">Metal-binding</keyword>
<sequence length="574" mass="62224">MTRKTPEQLRSHRWFGVDDLRSFGHRSRAAQMGFGREDYKGRPVIGIINTWSEINPCHFHFRERADAVKRGVLQAGGFPVEMPAISLSEPFQKPTTMMYRNLLAMETEELLRSYPCDGAVLMGGCDKTTPALLMGAISMDIPTIFLPAGPMLKGNWRNTPLGSGSDTWKYWAELRAGRIDEKDWQEIEEGIARSPGHCMTMGTASTLTSVAEVLGFTLPGAASIPATDSMHPRMSAASGRRIVEMVWDDLKPSDFLTAGSFDNAVTTAMAVGGSTNVIIHVLAIAGRAGIPLDLAHFDAISRTTPMIANLRPSGAYLMEDFYLAGGLRALLKQLGDRLDLSCGTVNGQTLGQNIADAEIFDKDVIRTPETALSPQGGLAVVFGSLAPDGAVIKPTAADPRLMVHRGPAMVFDDYNDMAARIDLPDLPVTADSVLVLRNSGPLGGPGMPEWGMLPIPQKLLKEGVRDMVRVSDARMSGTSYGTCILHVAPESFIGGPLALVQTGDIISLDVPNRRIDLEVPEDEMARRKAAWTPPPVKFQRGYGVIMSRHITQADKGCDFDFLAGTEPTAEPEIH</sequence>
<evidence type="ECO:0000313" key="9">
    <source>
        <dbReference type="Proteomes" id="UP000278222"/>
    </source>
</evidence>
<dbReference type="InterPro" id="IPR037237">
    <property type="entry name" value="IlvD/EDD_N"/>
</dbReference>
<feature type="domain" description="Dihydroxy-acid/6-phosphogluconate dehydratase N-terminal" evidence="6">
    <location>
        <begin position="42"/>
        <end position="353"/>
    </location>
</feature>
<evidence type="ECO:0000256" key="5">
    <source>
        <dbReference type="ARBA" id="ARBA00023239"/>
    </source>
</evidence>
<keyword evidence="4" id="KW-0411">Iron-sulfur</keyword>
<evidence type="ECO:0000256" key="1">
    <source>
        <dbReference type="ARBA" id="ARBA00006486"/>
    </source>
</evidence>
<reference evidence="8 9" key="1">
    <citation type="submission" date="2018-11" db="EMBL/GenBank/DDBJ databases">
        <title>Genomic Encyclopedia of Type Strains, Phase IV (KMG-IV): sequencing the most valuable type-strain genomes for metagenomic binning, comparative biology and taxonomic classification.</title>
        <authorList>
            <person name="Goeker M."/>
        </authorList>
    </citation>
    <scope>NUCLEOTIDE SEQUENCE [LARGE SCALE GENOMIC DNA]</scope>
    <source>
        <strain evidence="8 9">DSM 5900</strain>
    </source>
</reference>
<dbReference type="PANTHER" id="PTHR43183">
    <property type="entry name" value="HYPOTHETICAL DIHYDROXYACID DEHYDRATASE (EUROFUNG)-RELATED"/>
    <property type="match status" value="1"/>
</dbReference>
<dbReference type="InterPro" id="IPR052352">
    <property type="entry name" value="Sugar_Degrad_Dehydratases"/>
</dbReference>
<dbReference type="Gene3D" id="3.50.30.80">
    <property type="entry name" value="IlvD/EDD C-terminal domain-like"/>
    <property type="match status" value="1"/>
</dbReference>
<feature type="domain" description="Dihydroxy-acid/6-phosphogluconate dehydratase C-terminal" evidence="7">
    <location>
        <begin position="363"/>
        <end position="557"/>
    </location>
</feature>
<evidence type="ECO:0000259" key="6">
    <source>
        <dbReference type="Pfam" id="PF00920"/>
    </source>
</evidence>
<proteinExistence type="inferred from homology"/>
<comment type="similarity">
    <text evidence="1">Belongs to the IlvD/Edd family.</text>
</comment>
<evidence type="ECO:0000313" key="8">
    <source>
        <dbReference type="EMBL" id="ROP81138.1"/>
    </source>
</evidence>
<dbReference type="GO" id="GO:0051536">
    <property type="term" value="F:iron-sulfur cluster binding"/>
    <property type="evidence" value="ECO:0007669"/>
    <property type="project" value="UniProtKB-KW"/>
</dbReference>
<organism evidence="8 9">
    <name type="scientific">Stella humosa</name>
    <dbReference type="NCBI Taxonomy" id="94"/>
    <lineage>
        <taxon>Bacteria</taxon>
        <taxon>Pseudomonadati</taxon>
        <taxon>Pseudomonadota</taxon>
        <taxon>Alphaproteobacteria</taxon>
        <taxon>Rhodospirillales</taxon>
        <taxon>Stellaceae</taxon>
        <taxon>Stella</taxon>
    </lineage>
</organism>
<dbReference type="NCBIfam" id="NF009560">
    <property type="entry name" value="PRK13017.1"/>
    <property type="match status" value="1"/>
</dbReference>
<dbReference type="PANTHER" id="PTHR43183:SF2">
    <property type="entry name" value="DIHYDROXY-ACID DEHYDRATASE"/>
    <property type="match status" value="1"/>
</dbReference>
<dbReference type="SUPFAM" id="SSF143975">
    <property type="entry name" value="IlvD/EDD N-terminal domain-like"/>
    <property type="match status" value="1"/>
</dbReference>
<dbReference type="GO" id="GO:0016836">
    <property type="term" value="F:hydro-lyase activity"/>
    <property type="evidence" value="ECO:0007669"/>
    <property type="project" value="UniProtKB-ARBA"/>
</dbReference>
<dbReference type="PROSITE" id="PS00886">
    <property type="entry name" value="ILVD_EDD_1"/>
    <property type="match status" value="1"/>
</dbReference>
<dbReference type="InterPro" id="IPR042096">
    <property type="entry name" value="Dihydro-acid_dehy_C"/>
</dbReference>
<dbReference type="EMBL" id="RJKX01000018">
    <property type="protein sequence ID" value="ROP81138.1"/>
    <property type="molecule type" value="Genomic_DNA"/>
</dbReference>
<keyword evidence="9" id="KW-1185">Reference proteome</keyword>
<gene>
    <name evidence="8" type="ORF">EDC65_4993</name>
</gene>
<dbReference type="SUPFAM" id="SSF52016">
    <property type="entry name" value="LeuD/IlvD-like"/>
    <property type="match status" value="1"/>
</dbReference>
<dbReference type="Pfam" id="PF24877">
    <property type="entry name" value="ILV_EDD_C"/>
    <property type="match status" value="1"/>
</dbReference>
<dbReference type="NCBIfam" id="NF009559">
    <property type="entry name" value="PRK13016.1"/>
    <property type="match status" value="1"/>
</dbReference>
<dbReference type="RefSeq" id="WP_123694773.1">
    <property type="nucleotide sequence ID" value="NZ_AP019700.1"/>
</dbReference>
<dbReference type="Proteomes" id="UP000278222">
    <property type="component" value="Unassembled WGS sequence"/>
</dbReference>
<accession>A0A3N1KS77</accession>
<dbReference type="AlphaFoldDB" id="A0A3N1KS77"/>
<name>A0A3N1KS77_9PROT</name>
<keyword evidence="3" id="KW-0408">Iron</keyword>
<dbReference type="InterPro" id="IPR056740">
    <property type="entry name" value="ILV_EDD_C"/>
</dbReference>
<dbReference type="Pfam" id="PF00920">
    <property type="entry name" value="ILVD_EDD_N"/>
    <property type="match status" value="1"/>
</dbReference>
<evidence type="ECO:0000259" key="7">
    <source>
        <dbReference type="Pfam" id="PF24877"/>
    </source>
</evidence>
<dbReference type="OrthoDB" id="9807077at2"/>